<dbReference type="InterPro" id="IPR039212">
    <property type="entry name" value="RBFA_mitochondrial"/>
</dbReference>
<dbReference type="PANTHER" id="PTHR14725">
    <property type="entry name" value="RIBOSOME-BINDING FACTOR A, MITOCHONDRIAL-RELATED"/>
    <property type="match status" value="1"/>
</dbReference>
<evidence type="ECO:0000313" key="2">
    <source>
        <dbReference type="EMBL" id="BES87991.1"/>
    </source>
</evidence>
<feature type="compositionally biased region" description="Basic and acidic residues" evidence="1">
    <location>
        <begin position="1"/>
        <end position="10"/>
    </location>
</feature>
<dbReference type="SUPFAM" id="SSF89919">
    <property type="entry name" value="Ribosome-binding factor A, RbfA"/>
    <property type="match status" value="1"/>
</dbReference>
<organism evidence="2 3">
    <name type="scientific">Nesidiocoris tenuis</name>
    <dbReference type="NCBI Taxonomy" id="355587"/>
    <lineage>
        <taxon>Eukaryota</taxon>
        <taxon>Metazoa</taxon>
        <taxon>Ecdysozoa</taxon>
        <taxon>Arthropoda</taxon>
        <taxon>Hexapoda</taxon>
        <taxon>Insecta</taxon>
        <taxon>Pterygota</taxon>
        <taxon>Neoptera</taxon>
        <taxon>Paraneoptera</taxon>
        <taxon>Hemiptera</taxon>
        <taxon>Heteroptera</taxon>
        <taxon>Panheteroptera</taxon>
        <taxon>Cimicomorpha</taxon>
        <taxon>Miridae</taxon>
        <taxon>Dicyphina</taxon>
        <taxon>Nesidiocoris</taxon>
    </lineage>
</organism>
<gene>
    <name evidence="2" type="ORF">NTJ_00797</name>
</gene>
<accession>A0ABN7AAU7</accession>
<dbReference type="Proteomes" id="UP001307889">
    <property type="component" value="Chromosome 1"/>
</dbReference>
<reference evidence="2 3" key="1">
    <citation type="submission" date="2023-09" db="EMBL/GenBank/DDBJ databases">
        <title>Nesidiocoris tenuis whole genome shotgun sequence.</title>
        <authorList>
            <person name="Shibata T."/>
            <person name="Shimoda M."/>
            <person name="Kobayashi T."/>
            <person name="Uehara T."/>
        </authorList>
    </citation>
    <scope>NUCLEOTIDE SEQUENCE [LARGE SCALE GENOMIC DNA]</scope>
    <source>
        <strain evidence="2 3">Japan</strain>
    </source>
</reference>
<keyword evidence="3" id="KW-1185">Reference proteome</keyword>
<evidence type="ECO:0008006" key="4">
    <source>
        <dbReference type="Google" id="ProtNLM"/>
    </source>
</evidence>
<dbReference type="Gene3D" id="3.30.300.20">
    <property type="match status" value="1"/>
</dbReference>
<feature type="region of interest" description="Disordered" evidence="1">
    <location>
        <begin position="1"/>
        <end position="29"/>
    </location>
</feature>
<dbReference type="EMBL" id="AP028909">
    <property type="protein sequence ID" value="BES87991.1"/>
    <property type="molecule type" value="Genomic_DNA"/>
</dbReference>
<dbReference type="InterPro" id="IPR000238">
    <property type="entry name" value="RbfA"/>
</dbReference>
<dbReference type="InterPro" id="IPR023799">
    <property type="entry name" value="RbfA_dom_sf"/>
</dbReference>
<dbReference type="InterPro" id="IPR015946">
    <property type="entry name" value="KH_dom-like_a/b"/>
</dbReference>
<evidence type="ECO:0000256" key="1">
    <source>
        <dbReference type="SAM" id="MobiDB-lite"/>
    </source>
</evidence>
<evidence type="ECO:0000313" key="3">
    <source>
        <dbReference type="Proteomes" id="UP001307889"/>
    </source>
</evidence>
<protein>
    <recommendedName>
        <fullName evidence="4">Ribosome-binding factor A</fullName>
    </recommendedName>
</protein>
<dbReference type="Pfam" id="PF02033">
    <property type="entry name" value="RBFA"/>
    <property type="match status" value="1"/>
</dbReference>
<name>A0ABN7AAU7_9HEMI</name>
<proteinExistence type="predicted"/>
<dbReference type="PANTHER" id="PTHR14725:SF0">
    <property type="entry name" value="RIBOSOME-BINDING FACTOR A, MITOCHONDRIAL-RELATED"/>
    <property type="match status" value="1"/>
</dbReference>
<sequence length="251" mass="28469">MNRNKTKEKFYLPTESVTKSPIDQSKPRPVNSRRIAVLNKLFMTNITEVLATGTLSETVESLHIDISKVAMSPDFQHLNVFYVCTVTPRPPDLDEQLTRTGFSLRHELSQQRLMGNVPLINFVEDKTLARLTEIQAVLAVADKGTEDTAEADRLGSLEDPDTDSRYEESMKELNVPQQVYGLNRSKIYDKIMAAKKASLPRKRNADTINIPEGVAFTPYEQQKLETSSNKREPLPRHIIKAYFKESKTKSS</sequence>